<dbReference type="PATRIC" id="fig|1188261.3.peg.1403"/>
<reference evidence="1 2" key="1">
    <citation type="journal article" date="2013" name="Genome Announc.">
        <title>Genome Sequence of the Extreme Obligate Alkaliphile Bacillus marmarensis Strain DSM 21297.</title>
        <authorList>
            <person name="Wernick D.G."/>
            <person name="Choi K.Y."/>
            <person name="Tat C.A."/>
            <person name="Lafontaine Rivera J.G."/>
            <person name="Liao J.C."/>
        </authorList>
    </citation>
    <scope>NUCLEOTIDE SEQUENCE [LARGE SCALE GENOMIC DNA]</scope>
    <source>
        <strain evidence="1 2">DSM 21297</strain>
    </source>
</reference>
<dbReference type="Proteomes" id="UP000017170">
    <property type="component" value="Unassembled WGS sequence"/>
</dbReference>
<name>U6SQ74_9BACI</name>
<sequence length="219" mass="25439">MQKRIVMVSLFILLVLGGFFVVKAMNGEATALNDSFTKEFIVEEFVEEDFHLFESKTGQYRMLFPNEFQMISEPPEFYGRRGVGFENWSAQIFGSNNGLRHAFQVKFTNDEVDLFNSRLNTMLGNYAYQDQYQELENDQTLIYHGSSFITVIDKKGVIKDPNKYEANSFFGLVRDKNSNKSIELYYSLTCFNEELGCSVNANYQYEFALKLMESIKFNN</sequence>
<keyword evidence="2" id="KW-1185">Reference proteome</keyword>
<dbReference type="EMBL" id="ATAE01000018">
    <property type="protein sequence ID" value="ERN53834.1"/>
    <property type="molecule type" value="Genomic_DNA"/>
</dbReference>
<gene>
    <name evidence="1" type="ORF">A33I_10160</name>
</gene>
<protein>
    <submittedName>
        <fullName evidence="1">Uncharacterized protein</fullName>
    </submittedName>
</protein>
<accession>U6SQ74</accession>
<evidence type="ECO:0000313" key="2">
    <source>
        <dbReference type="Proteomes" id="UP000017170"/>
    </source>
</evidence>
<proteinExistence type="predicted"/>
<comment type="caution">
    <text evidence="1">The sequence shown here is derived from an EMBL/GenBank/DDBJ whole genome shotgun (WGS) entry which is preliminary data.</text>
</comment>
<organism evidence="1 2">
    <name type="scientific">Alkalihalophilus marmarensis DSM 21297</name>
    <dbReference type="NCBI Taxonomy" id="1188261"/>
    <lineage>
        <taxon>Bacteria</taxon>
        <taxon>Bacillati</taxon>
        <taxon>Bacillota</taxon>
        <taxon>Bacilli</taxon>
        <taxon>Bacillales</taxon>
        <taxon>Bacillaceae</taxon>
        <taxon>Alkalihalophilus</taxon>
    </lineage>
</organism>
<evidence type="ECO:0000313" key="1">
    <source>
        <dbReference type="EMBL" id="ERN53834.1"/>
    </source>
</evidence>
<dbReference type="AlphaFoldDB" id="U6SQ74"/>